<dbReference type="RefSeq" id="WP_250875564.1">
    <property type="nucleotide sequence ID" value="NZ_JALXFV010000008.1"/>
</dbReference>
<keyword evidence="3" id="KW-1185">Reference proteome</keyword>
<feature type="compositionally biased region" description="Basic and acidic residues" evidence="1">
    <location>
        <begin position="15"/>
        <end position="35"/>
    </location>
</feature>
<evidence type="ECO:0000313" key="3">
    <source>
        <dbReference type="Proteomes" id="UP001597187"/>
    </source>
</evidence>
<feature type="region of interest" description="Disordered" evidence="1">
    <location>
        <begin position="474"/>
        <end position="506"/>
    </location>
</feature>
<name>A0ABD6B249_9EURY</name>
<dbReference type="AlphaFoldDB" id="A0ABD6B249"/>
<organism evidence="2 3">
    <name type="scientific">Halomarina rubra</name>
    <dbReference type="NCBI Taxonomy" id="2071873"/>
    <lineage>
        <taxon>Archaea</taxon>
        <taxon>Methanobacteriati</taxon>
        <taxon>Methanobacteriota</taxon>
        <taxon>Stenosarchaea group</taxon>
        <taxon>Halobacteria</taxon>
        <taxon>Halobacteriales</taxon>
        <taxon>Natronomonadaceae</taxon>
        <taxon>Halomarina</taxon>
    </lineage>
</organism>
<protein>
    <submittedName>
        <fullName evidence="2">Phage portal protein</fullName>
    </submittedName>
</protein>
<feature type="region of interest" description="Disordered" evidence="1">
    <location>
        <begin position="1"/>
        <end position="56"/>
    </location>
</feature>
<dbReference type="EMBL" id="JBHUDC010000008">
    <property type="protein sequence ID" value="MFD1515656.1"/>
    <property type="molecule type" value="Genomic_DNA"/>
</dbReference>
<feature type="compositionally biased region" description="Acidic residues" evidence="1">
    <location>
        <begin position="480"/>
        <end position="491"/>
    </location>
</feature>
<gene>
    <name evidence="2" type="ORF">ACFSBT_20445</name>
</gene>
<evidence type="ECO:0000313" key="2">
    <source>
        <dbReference type="EMBL" id="MFD1515656.1"/>
    </source>
</evidence>
<reference evidence="2 3" key="1">
    <citation type="journal article" date="2019" name="Int. J. Syst. Evol. Microbiol.">
        <title>The Global Catalogue of Microorganisms (GCM) 10K type strain sequencing project: providing services to taxonomists for standard genome sequencing and annotation.</title>
        <authorList>
            <consortium name="The Broad Institute Genomics Platform"/>
            <consortium name="The Broad Institute Genome Sequencing Center for Infectious Disease"/>
            <person name="Wu L."/>
            <person name="Ma J."/>
        </authorList>
    </citation>
    <scope>NUCLEOTIDE SEQUENCE [LARGE SCALE GENOMIC DNA]</scope>
    <source>
        <strain evidence="2 3">CGMCC 1.12563</strain>
    </source>
</reference>
<dbReference type="Pfam" id="PF04860">
    <property type="entry name" value="Phage_portal"/>
    <property type="match status" value="1"/>
</dbReference>
<dbReference type="Proteomes" id="UP001597187">
    <property type="component" value="Unassembled WGS sequence"/>
</dbReference>
<comment type="caution">
    <text evidence="2">The sequence shown here is derived from an EMBL/GenBank/DDBJ whole genome shotgun (WGS) entry which is preliminary data.</text>
</comment>
<evidence type="ECO:0000256" key="1">
    <source>
        <dbReference type="SAM" id="MobiDB-lite"/>
    </source>
</evidence>
<dbReference type="InterPro" id="IPR006944">
    <property type="entry name" value="Phage/GTA_portal"/>
</dbReference>
<sequence length="506" mass="55223">MTEDTDAVRTFGGGDGRDAWAKLRDPEYSDDRTEKATTSQQHDTDDPHTQVEWYTPPYPPTNLALLLERSETHKACVHAKAQGVSGYGFSIVPHEQTDADSPPGEETIREFWHGADSTFQLGPDEQPASPAAVLEQSEVDYQSIGYSAIEILLNDTTATPTGLAHVPAHTIRKRRGDPGYVQVDPDTDIIEGYYAPAGARFGDKQVFIDADDGSVGSSVADVDTPANELLVERNYSALAPHYGIPDIVPAMQTLLGDIAARQYNVRFFENDAIPRFAVIVEGGELTEDAWTELEAKFDDLRADENSHRGVILEAVSGAAASFEDAHNVSLRIEPLTVGVEEDASFIEYRKENEHDILKAHAVPPVIANRTESVNYANAEAQRQEFAQSTVRPRQQQKAARLFETLHRTMLGVDGWTIDFHLHGGENEERQAKVDKLRIEGTAGVMTVDEARQEIGKEPLGAPLGNMLVSELTASNALGGETDDDSVDEADTEAAAPDYAIPTSADD</sequence>
<proteinExistence type="predicted"/>
<accession>A0ABD6B249</accession>